<sequence length="692" mass="75686">MQQTPPDEAIVTDFLDSLPPRDHGPDLSVLSDELTAAEVLTSIRRCKRGKAWGPDSLNNDWYRDNEAYLVPLLTRVFNVCALGGILPGTFGQAVVACIKKSRSAASPLDYRPISLLNSDYKVFTRIYASRLRPLLPTLVNPLQTGFVPRREMATVLDIFAAAKLCACNDPELHRSLMLLLDFSKAYDSLSRNFLLAVMSRLGFPASFVHLTSALHTGTRSQFIVNGYMSDPLDVGCGIRQGCPLAPLLFIIAVEPLYEILHSTVKGVRIANTSETLEIKVCGYADDTAVYVQSPEEVSVVMRTLMRFGAASGLVINASKSVAVPLCAGVSIDPTLLHDAKLLQAGERCRYLGVLIGDGRTVRDNWSACLVSLNARLVLARRKTNTVRSRALLASALIIPRVTFLARHSWPTREVIDSLQLLVKRFVWGSRQGVPSRAWMSEAQAGLRVCDGGIAIPHVATELLAMAANAVGKWASFSNGPARVAGDILLARRAGVDVYLTPDKPCTTPKCFTVSDTMWASGAAVVRGVHSVPIDLSKAGCVAATESLLRRHISAAYWEGDTLTFRIDTATVQAIASKAVGEQCIRGTFCHEWLGRVGLDTRQWLITGRGEDVNIPLLRRGEQWQTLRDLLTWIWHGDGTIKFELQRSRSPAIRRAVSVLCKAIVCNYPTLFLQPRSPSVLRPIDASSSSNLS</sequence>
<proteinExistence type="predicted"/>
<reference evidence="2" key="1">
    <citation type="submission" date="2024-01" db="EMBL/GenBank/DDBJ databases">
        <authorList>
            <person name="Webb A."/>
        </authorList>
    </citation>
    <scope>NUCLEOTIDE SEQUENCE</scope>
    <source>
        <strain evidence="2">Pm1</strain>
    </source>
</reference>
<dbReference type="CDD" id="cd01650">
    <property type="entry name" value="RT_nLTR_like"/>
    <property type="match status" value="1"/>
</dbReference>
<comment type="caution">
    <text evidence="2">The sequence shown here is derived from an EMBL/GenBank/DDBJ whole genome shotgun (WGS) entry which is preliminary data.</text>
</comment>
<evidence type="ECO:0000313" key="3">
    <source>
        <dbReference type="Proteomes" id="UP001162060"/>
    </source>
</evidence>
<dbReference type="Proteomes" id="UP001162060">
    <property type="component" value="Unassembled WGS sequence"/>
</dbReference>
<organism evidence="2 3">
    <name type="scientific">Peronospora matthiolae</name>
    <dbReference type="NCBI Taxonomy" id="2874970"/>
    <lineage>
        <taxon>Eukaryota</taxon>
        <taxon>Sar</taxon>
        <taxon>Stramenopiles</taxon>
        <taxon>Oomycota</taxon>
        <taxon>Peronosporomycetes</taxon>
        <taxon>Peronosporales</taxon>
        <taxon>Peronosporaceae</taxon>
        <taxon>Peronospora</taxon>
    </lineage>
</organism>
<dbReference type="InterPro" id="IPR000477">
    <property type="entry name" value="RT_dom"/>
</dbReference>
<dbReference type="InterPro" id="IPR043502">
    <property type="entry name" value="DNA/RNA_pol_sf"/>
</dbReference>
<dbReference type="PANTHER" id="PTHR19446">
    <property type="entry name" value="REVERSE TRANSCRIPTASES"/>
    <property type="match status" value="1"/>
</dbReference>
<feature type="domain" description="Reverse transcriptase" evidence="1">
    <location>
        <begin position="79"/>
        <end position="355"/>
    </location>
</feature>
<gene>
    <name evidence="2" type="ORF">PM001_LOCUS15176</name>
</gene>
<name>A0AAV1U7J6_9STRA</name>
<evidence type="ECO:0000259" key="1">
    <source>
        <dbReference type="PROSITE" id="PS50878"/>
    </source>
</evidence>
<protein>
    <recommendedName>
        <fullName evidence="1">Reverse transcriptase domain-containing protein</fullName>
    </recommendedName>
</protein>
<dbReference type="PROSITE" id="PS50878">
    <property type="entry name" value="RT_POL"/>
    <property type="match status" value="1"/>
</dbReference>
<accession>A0AAV1U7J6</accession>
<dbReference type="Pfam" id="PF00078">
    <property type="entry name" value="RVT_1"/>
    <property type="match status" value="1"/>
</dbReference>
<dbReference type="SUPFAM" id="SSF56672">
    <property type="entry name" value="DNA/RNA polymerases"/>
    <property type="match status" value="1"/>
</dbReference>
<dbReference type="EMBL" id="CAKLBY020000159">
    <property type="protein sequence ID" value="CAK7930026.1"/>
    <property type="molecule type" value="Genomic_DNA"/>
</dbReference>
<dbReference type="AlphaFoldDB" id="A0AAV1U7J6"/>
<evidence type="ECO:0000313" key="2">
    <source>
        <dbReference type="EMBL" id="CAK7930026.1"/>
    </source>
</evidence>